<keyword evidence="1" id="KW-0472">Membrane</keyword>
<protein>
    <submittedName>
        <fullName evidence="2">Uncharacterized protein</fullName>
    </submittedName>
</protein>
<dbReference type="EMBL" id="JARK01001392">
    <property type="protein sequence ID" value="EYC10354.1"/>
    <property type="molecule type" value="Genomic_DNA"/>
</dbReference>
<keyword evidence="3" id="KW-1185">Reference proteome</keyword>
<feature type="transmembrane region" description="Helical" evidence="1">
    <location>
        <begin position="49"/>
        <end position="71"/>
    </location>
</feature>
<evidence type="ECO:0000313" key="3">
    <source>
        <dbReference type="Proteomes" id="UP000024635"/>
    </source>
</evidence>
<evidence type="ECO:0000256" key="1">
    <source>
        <dbReference type="SAM" id="Phobius"/>
    </source>
</evidence>
<gene>
    <name evidence="2" type="primary">Acey_s0056.g2697</name>
    <name evidence="2" type="ORF">Y032_0056g2697</name>
</gene>
<dbReference type="OrthoDB" id="10476726at2759"/>
<keyword evidence="1" id="KW-1133">Transmembrane helix</keyword>
<dbReference type="Proteomes" id="UP000024635">
    <property type="component" value="Unassembled WGS sequence"/>
</dbReference>
<organism evidence="2 3">
    <name type="scientific">Ancylostoma ceylanicum</name>
    <dbReference type="NCBI Taxonomy" id="53326"/>
    <lineage>
        <taxon>Eukaryota</taxon>
        <taxon>Metazoa</taxon>
        <taxon>Ecdysozoa</taxon>
        <taxon>Nematoda</taxon>
        <taxon>Chromadorea</taxon>
        <taxon>Rhabditida</taxon>
        <taxon>Rhabditina</taxon>
        <taxon>Rhabditomorpha</taxon>
        <taxon>Strongyloidea</taxon>
        <taxon>Ancylostomatidae</taxon>
        <taxon>Ancylostomatinae</taxon>
        <taxon>Ancylostoma</taxon>
    </lineage>
</organism>
<dbReference type="AlphaFoldDB" id="A0A016U4W9"/>
<sequence length="161" mass="18405">MLDSEMREMIVYRFIILLGICDVVEASVHCVTGFALIFPNFWSTSLDNVFGSILVPTYFCYILTGLLLSFVRFMQIVYPDYATPREERGSHITVFVDIFYEASLIDMMKYKRRMCRSKPIPSVGCIMPSTSTENRRGIECVCAHTVACMVHSIYYVSASFP</sequence>
<keyword evidence="1" id="KW-0812">Transmembrane</keyword>
<evidence type="ECO:0000313" key="2">
    <source>
        <dbReference type="EMBL" id="EYC10354.1"/>
    </source>
</evidence>
<proteinExistence type="predicted"/>
<accession>A0A016U4W9</accession>
<reference evidence="3" key="1">
    <citation type="journal article" date="2015" name="Nat. Genet.">
        <title>The genome and transcriptome of the zoonotic hookworm Ancylostoma ceylanicum identify infection-specific gene families.</title>
        <authorList>
            <person name="Schwarz E.M."/>
            <person name="Hu Y."/>
            <person name="Antoshechkin I."/>
            <person name="Miller M.M."/>
            <person name="Sternberg P.W."/>
            <person name="Aroian R.V."/>
        </authorList>
    </citation>
    <scope>NUCLEOTIDE SEQUENCE</scope>
    <source>
        <strain evidence="3">HY135</strain>
    </source>
</reference>
<feature type="transmembrane region" description="Helical" evidence="1">
    <location>
        <begin position="12"/>
        <end position="37"/>
    </location>
</feature>
<name>A0A016U4W9_9BILA</name>
<comment type="caution">
    <text evidence="2">The sequence shown here is derived from an EMBL/GenBank/DDBJ whole genome shotgun (WGS) entry which is preliminary data.</text>
</comment>